<dbReference type="GO" id="GO:0005739">
    <property type="term" value="C:mitochondrion"/>
    <property type="evidence" value="ECO:0007669"/>
    <property type="project" value="TreeGrafter"/>
</dbReference>
<sequence length="168" mass="19241">MARPARARTQGARASVGMDEKEMANGGEKEMRDMLNSLRIDKGRIVLMAKSEEYERLNGNALQWEHEPWYGTPYSVQRLDQDFVAQAESPMIYLSCSFPPLKRPHLIRETAISSLWHKKDDQFWVPKARIIMDIRSPRSEHIRAASVLTRLFADSSMTLLPNSPTTPI</sequence>
<protein>
    <recommendedName>
        <fullName evidence="2">Peptidase M16 middle/third domain-containing protein</fullName>
    </recommendedName>
</protein>
<organism evidence="3 4">
    <name type="scientific">Grifola frondosa</name>
    <name type="common">Maitake</name>
    <name type="synonym">Polyporus frondosus</name>
    <dbReference type="NCBI Taxonomy" id="5627"/>
    <lineage>
        <taxon>Eukaryota</taxon>
        <taxon>Fungi</taxon>
        <taxon>Dikarya</taxon>
        <taxon>Basidiomycota</taxon>
        <taxon>Agaricomycotina</taxon>
        <taxon>Agaricomycetes</taxon>
        <taxon>Polyporales</taxon>
        <taxon>Grifolaceae</taxon>
        <taxon>Grifola</taxon>
    </lineage>
</organism>
<accession>A0A1C7LY21</accession>
<keyword evidence="4" id="KW-1185">Reference proteome</keyword>
<evidence type="ECO:0000313" key="4">
    <source>
        <dbReference type="Proteomes" id="UP000092993"/>
    </source>
</evidence>
<dbReference type="Pfam" id="PF16187">
    <property type="entry name" value="Peptidase_M16_M"/>
    <property type="match status" value="1"/>
</dbReference>
<keyword evidence="1" id="KW-0479">Metal-binding</keyword>
<dbReference type="InterPro" id="IPR032632">
    <property type="entry name" value="Peptidase_M16_M"/>
</dbReference>
<dbReference type="Gene3D" id="3.30.830.10">
    <property type="entry name" value="Metalloenzyme, LuxS/M16 peptidase-like"/>
    <property type="match status" value="2"/>
</dbReference>
<dbReference type="OrthoDB" id="952271at2759"/>
<dbReference type="GO" id="GO:0051603">
    <property type="term" value="P:proteolysis involved in protein catabolic process"/>
    <property type="evidence" value="ECO:0007669"/>
    <property type="project" value="TreeGrafter"/>
</dbReference>
<dbReference type="InterPro" id="IPR011249">
    <property type="entry name" value="Metalloenz_LuxS/M16"/>
</dbReference>
<name>A0A1C7LY21_GRIFR</name>
<dbReference type="SUPFAM" id="SSF63411">
    <property type="entry name" value="LuxS/MPP-like metallohydrolase"/>
    <property type="match status" value="2"/>
</dbReference>
<evidence type="ECO:0000259" key="2">
    <source>
        <dbReference type="Pfam" id="PF16187"/>
    </source>
</evidence>
<reference evidence="3 4" key="1">
    <citation type="submission" date="2016-03" db="EMBL/GenBank/DDBJ databases">
        <title>Whole genome sequencing of Grifola frondosa 9006-11.</title>
        <authorList>
            <person name="Min B."/>
            <person name="Park H."/>
            <person name="Kim J.-G."/>
            <person name="Cho H."/>
            <person name="Oh Y.-L."/>
            <person name="Kong W.-S."/>
            <person name="Choi I.-G."/>
        </authorList>
    </citation>
    <scope>NUCLEOTIDE SEQUENCE [LARGE SCALE GENOMIC DNA]</scope>
    <source>
        <strain evidence="3 4">9006-11</strain>
    </source>
</reference>
<comment type="caution">
    <text evidence="3">The sequence shown here is derived from an EMBL/GenBank/DDBJ whole genome shotgun (WGS) entry which is preliminary data.</text>
</comment>
<dbReference type="GO" id="GO:0046872">
    <property type="term" value="F:metal ion binding"/>
    <property type="evidence" value="ECO:0007669"/>
    <property type="project" value="UniProtKB-KW"/>
</dbReference>
<dbReference type="PANTHER" id="PTHR43690">
    <property type="entry name" value="NARDILYSIN"/>
    <property type="match status" value="1"/>
</dbReference>
<feature type="domain" description="Peptidase M16 middle/third" evidence="2">
    <location>
        <begin position="28"/>
        <end position="154"/>
    </location>
</feature>
<dbReference type="Proteomes" id="UP000092993">
    <property type="component" value="Unassembled WGS sequence"/>
</dbReference>
<dbReference type="AlphaFoldDB" id="A0A1C7LY21"/>
<dbReference type="GO" id="GO:0005829">
    <property type="term" value="C:cytosol"/>
    <property type="evidence" value="ECO:0007669"/>
    <property type="project" value="TreeGrafter"/>
</dbReference>
<dbReference type="STRING" id="5627.A0A1C7LY21"/>
<evidence type="ECO:0000256" key="1">
    <source>
        <dbReference type="ARBA" id="ARBA00022723"/>
    </source>
</evidence>
<dbReference type="InterPro" id="IPR050626">
    <property type="entry name" value="Peptidase_M16"/>
</dbReference>
<dbReference type="EMBL" id="LUGG01000018">
    <property type="protein sequence ID" value="OBZ69126.1"/>
    <property type="molecule type" value="Genomic_DNA"/>
</dbReference>
<dbReference type="PANTHER" id="PTHR43690:SF18">
    <property type="entry name" value="INSULIN-DEGRADING ENZYME-RELATED"/>
    <property type="match status" value="1"/>
</dbReference>
<proteinExistence type="predicted"/>
<gene>
    <name evidence="3" type="ORF">A0H81_10726</name>
</gene>
<dbReference type="GO" id="GO:0043171">
    <property type="term" value="P:peptide catabolic process"/>
    <property type="evidence" value="ECO:0007669"/>
    <property type="project" value="TreeGrafter"/>
</dbReference>
<evidence type="ECO:0000313" key="3">
    <source>
        <dbReference type="EMBL" id="OBZ69126.1"/>
    </source>
</evidence>
<dbReference type="GO" id="GO:0004222">
    <property type="term" value="F:metalloendopeptidase activity"/>
    <property type="evidence" value="ECO:0007669"/>
    <property type="project" value="TreeGrafter"/>
</dbReference>